<dbReference type="Gene3D" id="3.40.50.1820">
    <property type="entry name" value="alpha/beta hydrolase"/>
    <property type="match status" value="1"/>
</dbReference>
<dbReference type="PANTHER" id="PTHR14189">
    <property type="entry name" value="PROTEIN PHOSPHATASE METHYLESTERASE-1 RELATED"/>
    <property type="match status" value="1"/>
</dbReference>
<name>A0A0Q3X7Y3_AMAAE</name>
<dbReference type="SUPFAM" id="SSF53474">
    <property type="entry name" value="alpha/beta-Hydrolases"/>
    <property type="match status" value="1"/>
</dbReference>
<dbReference type="EMBL" id="LMAW01000344">
    <property type="protein sequence ID" value="KQL59389.1"/>
    <property type="molecule type" value="Genomic_DNA"/>
</dbReference>
<evidence type="ECO:0000256" key="1">
    <source>
        <dbReference type="ARBA" id="ARBA00022487"/>
    </source>
</evidence>
<organism evidence="3 4">
    <name type="scientific">Amazona aestiva</name>
    <name type="common">Blue-fronted Amazon parrot</name>
    <dbReference type="NCBI Taxonomy" id="12930"/>
    <lineage>
        <taxon>Eukaryota</taxon>
        <taxon>Metazoa</taxon>
        <taxon>Chordata</taxon>
        <taxon>Craniata</taxon>
        <taxon>Vertebrata</taxon>
        <taxon>Euteleostomi</taxon>
        <taxon>Archelosauria</taxon>
        <taxon>Archosauria</taxon>
        <taxon>Dinosauria</taxon>
        <taxon>Saurischia</taxon>
        <taxon>Theropoda</taxon>
        <taxon>Coelurosauria</taxon>
        <taxon>Aves</taxon>
        <taxon>Neognathae</taxon>
        <taxon>Neoaves</taxon>
        <taxon>Telluraves</taxon>
        <taxon>Australaves</taxon>
        <taxon>Psittaciformes</taxon>
        <taxon>Psittacidae</taxon>
        <taxon>Amazona</taxon>
    </lineage>
</organism>
<dbReference type="PANTHER" id="PTHR14189:SF0">
    <property type="entry name" value="PROTEIN PHOSPHATASE METHYLESTERASE 1"/>
    <property type="match status" value="1"/>
</dbReference>
<evidence type="ECO:0000256" key="2">
    <source>
        <dbReference type="ARBA" id="ARBA00022801"/>
    </source>
</evidence>
<dbReference type="AlphaFoldDB" id="A0A0Q3X7Y3"/>
<accession>A0A0Q3X7Y3</accession>
<keyword evidence="1" id="KW-0719">Serine esterase</keyword>
<dbReference type="InterPro" id="IPR029058">
    <property type="entry name" value="AB_hydrolase_fold"/>
</dbReference>
<sequence>MQMPTNLWSRFGRDVGNVVEALYGDLPPPIMLIGHSMGGAIAVHTAVANLVPSLLGLCMIDVVEGVDRLDKDLTIGQMQACPGPAVKGVGDDTKAG</sequence>
<protein>
    <submittedName>
        <fullName evidence="3">Uncharacterized protein</fullName>
    </submittedName>
</protein>
<dbReference type="OrthoDB" id="194865at2759"/>
<dbReference type="InterPro" id="IPR016812">
    <property type="entry name" value="PPase_methylesterase_euk"/>
</dbReference>
<keyword evidence="2" id="KW-0378">Hydrolase</keyword>
<reference evidence="3 4" key="1">
    <citation type="submission" date="2015-10" db="EMBL/GenBank/DDBJ databases">
        <authorList>
            <person name="Gilbert D.G."/>
        </authorList>
    </citation>
    <scope>NUCLEOTIDE SEQUENCE [LARGE SCALE GENOMIC DNA]</scope>
    <source>
        <strain evidence="3">FVVF132</strain>
    </source>
</reference>
<dbReference type="STRING" id="12930.A0A0Q3X7Y3"/>
<comment type="caution">
    <text evidence="3">The sequence shown here is derived from an EMBL/GenBank/DDBJ whole genome shotgun (WGS) entry which is preliminary data.</text>
</comment>
<dbReference type="GO" id="GO:0051723">
    <property type="term" value="F:protein methylesterase activity"/>
    <property type="evidence" value="ECO:0007669"/>
    <property type="project" value="InterPro"/>
</dbReference>
<evidence type="ECO:0000313" key="4">
    <source>
        <dbReference type="Proteomes" id="UP000051836"/>
    </source>
</evidence>
<proteinExistence type="predicted"/>
<evidence type="ECO:0000313" key="3">
    <source>
        <dbReference type="EMBL" id="KQL59389.1"/>
    </source>
</evidence>
<gene>
    <name evidence="3" type="ORF">AAES_21300</name>
</gene>
<keyword evidence="4" id="KW-1185">Reference proteome</keyword>
<dbReference type="Proteomes" id="UP000051836">
    <property type="component" value="Unassembled WGS sequence"/>
</dbReference>